<comment type="caution">
    <text evidence="1">The sequence shown here is derived from an EMBL/GenBank/DDBJ whole genome shotgun (WGS) entry which is preliminary data.</text>
</comment>
<sequence>MENMQKIKAAYFLFINSSAWLHTYACKMTKLGQFQQLEKPCIEMA</sequence>
<organism evidence="1 2">
    <name type="scientific">Filomicrobium insigne</name>
    <dbReference type="NCBI Taxonomy" id="418854"/>
    <lineage>
        <taxon>Bacteria</taxon>
        <taxon>Pseudomonadati</taxon>
        <taxon>Pseudomonadota</taxon>
        <taxon>Alphaproteobacteria</taxon>
        <taxon>Hyphomicrobiales</taxon>
        <taxon>Hyphomicrobiaceae</taxon>
        <taxon>Filomicrobium</taxon>
    </lineage>
</organism>
<protein>
    <submittedName>
        <fullName evidence="1">Uncharacterized protein</fullName>
    </submittedName>
</protein>
<evidence type="ECO:0000313" key="1">
    <source>
        <dbReference type="EMBL" id="SDO09758.1"/>
    </source>
</evidence>
<keyword evidence="2" id="KW-1185">Reference proteome</keyword>
<accession>A0A1H0GSD0</accession>
<dbReference type="Proteomes" id="UP000198795">
    <property type="component" value="Unassembled WGS sequence"/>
</dbReference>
<dbReference type="EMBL" id="FNJC01000001">
    <property type="protein sequence ID" value="SDO09758.1"/>
    <property type="molecule type" value="Genomic_DNA"/>
</dbReference>
<evidence type="ECO:0000313" key="2">
    <source>
        <dbReference type="Proteomes" id="UP000198795"/>
    </source>
</evidence>
<name>A0A1H0GSD0_9HYPH</name>
<gene>
    <name evidence="1" type="ORF">SAMN04488061_0252</name>
</gene>
<reference evidence="1 2" key="1">
    <citation type="submission" date="2016-10" db="EMBL/GenBank/DDBJ databases">
        <authorList>
            <person name="Varghese N."/>
            <person name="Submissions S."/>
        </authorList>
    </citation>
    <scope>NUCLEOTIDE SEQUENCE [LARGE SCALE GENOMIC DNA]</scope>
    <source>
        <strain evidence="1 2">CGMCC 1.6497</strain>
    </source>
</reference>
<proteinExistence type="predicted"/>